<dbReference type="InterPro" id="IPR026960">
    <property type="entry name" value="RVT-Znf"/>
</dbReference>
<dbReference type="RefSeq" id="XP_008802122.1">
    <property type="nucleotide sequence ID" value="XM_008803900.2"/>
</dbReference>
<feature type="domain" description="Reverse transcriptase zinc-binding" evidence="1">
    <location>
        <begin position="100"/>
        <end position="176"/>
    </location>
</feature>
<evidence type="ECO:0000313" key="2">
    <source>
        <dbReference type="Proteomes" id="UP000228380"/>
    </source>
</evidence>
<proteinExistence type="predicted"/>
<dbReference type="KEGG" id="pda:103716052"/>
<organism evidence="2 3">
    <name type="scientific">Phoenix dactylifera</name>
    <name type="common">Date palm</name>
    <dbReference type="NCBI Taxonomy" id="42345"/>
    <lineage>
        <taxon>Eukaryota</taxon>
        <taxon>Viridiplantae</taxon>
        <taxon>Streptophyta</taxon>
        <taxon>Embryophyta</taxon>
        <taxon>Tracheophyta</taxon>
        <taxon>Spermatophyta</taxon>
        <taxon>Magnoliopsida</taxon>
        <taxon>Liliopsida</taxon>
        <taxon>Arecaceae</taxon>
        <taxon>Coryphoideae</taxon>
        <taxon>Phoeniceae</taxon>
        <taxon>Phoenix</taxon>
    </lineage>
</organism>
<dbReference type="Proteomes" id="UP000228380">
    <property type="component" value="Chromosome 3"/>
</dbReference>
<evidence type="ECO:0000313" key="3">
    <source>
        <dbReference type="RefSeq" id="XP_008802122.1"/>
    </source>
</evidence>
<dbReference type="GeneID" id="103716052"/>
<dbReference type="Pfam" id="PF13966">
    <property type="entry name" value="zf-RVT"/>
    <property type="match status" value="1"/>
</dbReference>
<name>A0A8B7CME2_PHODC</name>
<reference evidence="3" key="2">
    <citation type="submission" date="2025-08" db="UniProtKB">
        <authorList>
            <consortium name="RefSeq"/>
        </authorList>
    </citation>
    <scope>IDENTIFICATION</scope>
    <source>
        <tissue evidence="3">Young leaves</tissue>
    </source>
</reference>
<evidence type="ECO:0000259" key="1">
    <source>
        <dbReference type="Pfam" id="PF13966"/>
    </source>
</evidence>
<reference evidence="2" key="1">
    <citation type="journal article" date="2019" name="Nat. Commun.">
        <title>Genome-wide association mapping of date palm fruit traits.</title>
        <authorList>
            <person name="Hazzouri K.M."/>
            <person name="Gros-Balthazard M."/>
            <person name="Flowers J.M."/>
            <person name="Copetti D."/>
            <person name="Lemansour A."/>
            <person name="Lebrun M."/>
            <person name="Masmoudi K."/>
            <person name="Ferrand S."/>
            <person name="Dhar M.I."/>
            <person name="Fresquez Z.A."/>
            <person name="Rosas U."/>
            <person name="Zhang J."/>
            <person name="Talag J."/>
            <person name="Lee S."/>
            <person name="Kudrna D."/>
            <person name="Powell R.F."/>
            <person name="Leitch I.J."/>
            <person name="Krueger R.R."/>
            <person name="Wing R.A."/>
            <person name="Amiri K.M.A."/>
            <person name="Purugganan M.D."/>
        </authorList>
    </citation>
    <scope>NUCLEOTIDE SEQUENCE [LARGE SCALE GENOMIC DNA]</scope>
    <source>
        <strain evidence="2">cv. Khalas</strain>
    </source>
</reference>
<accession>A0A8B7CME2</accession>
<keyword evidence="2" id="KW-1185">Reference proteome</keyword>
<dbReference type="AlphaFoldDB" id="A0A8B7CME2"/>
<sequence>MANIRWFVGDGQTVRVMDNAWLSDLPLSHWPTMINAGVDADMWICELFTLGERKWHMSLINRLFGIQLVERIVAISIPRVASSDRRVWRHTIVPKVKAGDLYELYRAKTNQRQDCIRVWRLGAHHHITLFLWKVAWAYLPTSGVLCRREMNLPPSYDACPDEDSVAHVLFLCPWATRACGLFDASLCFLQSATPHPDPPLLPQ</sequence>
<dbReference type="OrthoDB" id="649363at2759"/>
<gene>
    <name evidence="3" type="primary">LOC103716052</name>
</gene>
<protein>
    <submittedName>
        <fullName evidence="3">Uncharacterized protein LOC103716052</fullName>
    </submittedName>
</protein>